<dbReference type="AlphaFoldDB" id="A0A6G5RNI1"/>
<evidence type="ECO:0000313" key="1">
    <source>
        <dbReference type="EMBL" id="QCD59580.1"/>
    </source>
</evidence>
<organism evidence="1 2">
    <name type="scientific">Streptomyces hawaiiensis</name>
    <dbReference type="NCBI Taxonomy" id="67305"/>
    <lineage>
        <taxon>Bacteria</taxon>
        <taxon>Bacillati</taxon>
        <taxon>Actinomycetota</taxon>
        <taxon>Actinomycetes</taxon>
        <taxon>Kitasatosporales</taxon>
        <taxon>Streptomycetaceae</taxon>
        <taxon>Streptomyces</taxon>
    </lineage>
</organism>
<proteinExistence type="predicted"/>
<dbReference type="RefSeq" id="WP_175436031.1">
    <property type="nucleotide sequence ID" value="NZ_CP021978.1"/>
</dbReference>
<sequence>MQDVRIPALARGLAPAPRPHPLTPGLTVIGDHDALRRAVGDRLSDAVRRARRGRVVRPPSAG</sequence>
<dbReference type="KEGG" id="shaw:CEB94_35840"/>
<name>A0A6G5RNI1_9ACTN</name>
<accession>A0A6G5RNI1</accession>
<dbReference type="EMBL" id="CP021978">
    <property type="protein sequence ID" value="QCD59580.1"/>
    <property type="molecule type" value="Genomic_DNA"/>
</dbReference>
<reference evidence="1 2" key="1">
    <citation type="submission" date="2017-06" db="EMBL/GenBank/DDBJ databases">
        <title>Complete Genome Sequence of Streptomyces hawaiiensis NRRL 15010 and insights into acyldepsipeptides biosynthesis.</title>
        <authorList>
            <person name="Mariita R.M."/>
            <person name="Sello J.K."/>
        </authorList>
    </citation>
    <scope>NUCLEOTIDE SEQUENCE [LARGE SCALE GENOMIC DNA]</scope>
    <source>
        <strain evidence="1 2">ATCC 12236</strain>
    </source>
</reference>
<evidence type="ECO:0000313" key="2">
    <source>
        <dbReference type="Proteomes" id="UP000495940"/>
    </source>
</evidence>
<dbReference type="Proteomes" id="UP000495940">
    <property type="component" value="Chromosome"/>
</dbReference>
<gene>
    <name evidence="1" type="ORF">CEB94_35840</name>
</gene>
<keyword evidence="2" id="KW-1185">Reference proteome</keyword>
<protein>
    <submittedName>
        <fullName evidence="1">Uncharacterized protein</fullName>
    </submittedName>
</protein>